<evidence type="ECO:0000313" key="8">
    <source>
        <dbReference type="Proteomes" id="UP000182658"/>
    </source>
</evidence>
<keyword evidence="3" id="KW-0285">Flavoprotein</keyword>
<keyword evidence="4" id="KW-0274">FAD</keyword>
<dbReference type="Proteomes" id="UP000182658">
    <property type="component" value="Unassembled WGS sequence"/>
</dbReference>
<dbReference type="SUPFAM" id="SSF51905">
    <property type="entry name" value="FAD/NAD(P)-binding domain"/>
    <property type="match status" value="1"/>
</dbReference>
<dbReference type="EMBL" id="KV875093">
    <property type="protein sequence ID" value="OIW34332.1"/>
    <property type="molecule type" value="Genomic_DNA"/>
</dbReference>
<evidence type="ECO:0000256" key="2">
    <source>
        <dbReference type="ARBA" id="ARBA00007801"/>
    </source>
</evidence>
<dbReference type="PRINTS" id="PR00420">
    <property type="entry name" value="RNGMNOXGNASE"/>
</dbReference>
<dbReference type="Gene3D" id="3.50.50.60">
    <property type="entry name" value="FAD/NAD(P)-binding domain"/>
    <property type="match status" value="1"/>
</dbReference>
<comment type="cofactor">
    <cofactor evidence="1">
        <name>FAD</name>
        <dbReference type="ChEBI" id="CHEBI:57692"/>
    </cofactor>
</comment>
<dbReference type="Gene3D" id="3.40.30.120">
    <property type="match status" value="1"/>
</dbReference>
<dbReference type="SUPFAM" id="SSF52833">
    <property type="entry name" value="Thioredoxin-like"/>
    <property type="match status" value="1"/>
</dbReference>
<protein>
    <submittedName>
        <fullName evidence="7">Pentachlorophenol monooxygenase</fullName>
    </submittedName>
</protein>
<dbReference type="GO" id="GO:0016709">
    <property type="term" value="F:oxidoreductase activity, acting on paired donors, with incorporation or reduction of molecular oxygen, NAD(P)H as one donor, and incorporation of one atom of oxygen"/>
    <property type="evidence" value="ECO:0007669"/>
    <property type="project" value="UniProtKB-ARBA"/>
</dbReference>
<reference evidence="7 8" key="1">
    <citation type="submission" date="2016-10" db="EMBL/GenBank/DDBJ databases">
        <title>Draft genome sequence of Coniochaeta ligniaria NRRL30616, a lignocellulolytic fungus for bioabatement of inhibitors in plant biomass hydrolysates.</title>
        <authorList>
            <consortium name="DOE Joint Genome Institute"/>
            <person name="Jimenez D.J."/>
            <person name="Hector R.E."/>
            <person name="Riley R."/>
            <person name="Sun H."/>
            <person name="Grigoriev I.V."/>
            <person name="Van Elsas J.D."/>
            <person name="Nichols N.N."/>
        </authorList>
    </citation>
    <scope>NUCLEOTIDE SEQUENCE [LARGE SCALE GENOMIC DNA]</scope>
    <source>
        <strain evidence="7 8">NRRL 30616</strain>
    </source>
</reference>
<dbReference type="OrthoDB" id="10016252at2759"/>
<dbReference type="InterPro" id="IPR036249">
    <property type="entry name" value="Thioredoxin-like_sf"/>
</dbReference>
<evidence type="ECO:0000256" key="3">
    <source>
        <dbReference type="ARBA" id="ARBA00022630"/>
    </source>
</evidence>
<evidence type="ECO:0000256" key="1">
    <source>
        <dbReference type="ARBA" id="ARBA00001974"/>
    </source>
</evidence>
<evidence type="ECO:0000259" key="6">
    <source>
        <dbReference type="Pfam" id="PF01494"/>
    </source>
</evidence>
<feature type="domain" description="FAD-binding" evidence="6">
    <location>
        <begin position="16"/>
        <end position="351"/>
    </location>
</feature>
<keyword evidence="8" id="KW-1185">Reference proteome</keyword>
<dbReference type="STRING" id="1408157.A0A1J7JY29"/>
<dbReference type="AlphaFoldDB" id="A0A1J7JY29"/>
<evidence type="ECO:0000256" key="4">
    <source>
        <dbReference type="ARBA" id="ARBA00022827"/>
    </source>
</evidence>
<dbReference type="PANTHER" id="PTHR43004:SF19">
    <property type="entry name" value="BINDING MONOOXYGENASE, PUTATIVE (JCVI)-RELATED"/>
    <property type="match status" value="1"/>
</dbReference>
<evidence type="ECO:0000313" key="7">
    <source>
        <dbReference type="EMBL" id="OIW34332.1"/>
    </source>
</evidence>
<name>A0A1J7JY29_9PEZI</name>
<keyword evidence="7" id="KW-0503">Monooxygenase</keyword>
<dbReference type="InterPro" id="IPR036188">
    <property type="entry name" value="FAD/NAD-bd_sf"/>
</dbReference>
<dbReference type="InParanoid" id="A0A1J7JY29"/>
<dbReference type="InterPro" id="IPR050641">
    <property type="entry name" value="RIFMO-like"/>
</dbReference>
<gene>
    <name evidence="7" type="ORF">CONLIGDRAFT_626355</name>
</gene>
<dbReference type="Gene3D" id="3.30.70.2450">
    <property type="match status" value="1"/>
</dbReference>
<sequence length="540" mass="61604">MGSTGGGAVPQTRDELLIVGGGPSGLLLAHELLRRQVPVRILEKRRGPSHTSRAMTIHARSMEMFDNMGMAHRLEEVCLECPGNIYHFPGMTDEQCPKTDYRVLPSRYPFYYKISQNDFEQVLREHLFALYSVKPEYQTELVGVEQDDNGVTVQIKHHDGKVEEARYRYAVGCDGVHSTIREAAGITFQGQTVAVMGMMDVELENVKFDDRWMNYYFNEDLFMNCTKMPGRWWRIYMSEPTGDYVFRKDQQQAYQEVADKLGIGFKVGQVEWATAWQVRNHIADRYREKRLIICGDACHVHSPSGGQGMNCCMQDAWNLGWKLAAVYKGQAPEEILDSYEKERKPVGEQVSNGAMATHDIVMGFGKPLGPRHALTQTPNWESKNIHLVSGLSHNYRDATVLPKGLTPVPGPQPGERAPDAVLVHMPKKRLYDIYRRPQFSLLVVPGEKDPEAVAEIGLKVRDRLNARFPKQISTFLISKEKDDRYDFDHQARDDGAEFTSRYAIPPEGRLVIVRPDIYIGMNCVPAEWELIEKYLEQWFA</sequence>
<dbReference type="PANTHER" id="PTHR43004">
    <property type="entry name" value="TRK SYSTEM POTASSIUM UPTAKE PROTEIN"/>
    <property type="match status" value="1"/>
</dbReference>
<dbReference type="GO" id="GO:0071949">
    <property type="term" value="F:FAD binding"/>
    <property type="evidence" value="ECO:0007669"/>
    <property type="project" value="InterPro"/>
</dbReference>
<comment type="similarity">
    <text evidence="2">Belongs to the PheA/TfdB FAD monooxygenase family.</text>
</comment>
<proteinExistence type="inferred from homology"/>
<keyword evidence="5" id="KW-0560">Oxidoreductase</keyword>
<dbReference type="Pfam" id="PF01494">
    <property type="entry name" value="FAD_binding_3"/>
    <property type="match status" value="1"/>
</dbReference>
<organism evidence="7 8">
    <name type="scientific">Coniochaeta ligniaria NRRL 30616</name>
    <dbReference type="NCBI Taxonomy" id="1408157"/>
    <lineage>
        <taxon>Eukaryota</taxon>
        <taxon>Fungi</taxon>
        <taxon>Dikarya</taxon>
        <taxon>Ascomycota</taxon>
        <taxon>Pezizomycotina</taxon>
        <taxon>Sordariomycetes</taxon>
        <taxon>Sordariomycetidae</taxon>
        <taxon>Coniochaetales</taxon>
        <taxon>Coniochaetaceae</taxon>
        <taxon>Coniochaeta</taxon>
    </lineage>
</organism>
<accession>A0A1J7JY29</accession>
<dbReference type="InterPro" id="IPR002938">
    <property type="entry name" value="FAD-bd"/>
</dbReference>
<evidence type="ECO:0000256" key="5">
    <source>
        <dbReference type="ARBA" id="ARBA00023002"/>
    </source>
</evidence>